<keyword evidence="3 6" id="KW-0378">Hydrolase</keyword>
<dbReference type="GO" id="GO:0043169">
    <property type="term" value="F:cation binding"/>
    <property type="evidence" value="ECO:0007669"/>
    <property type="project" value="InterPro"/>
</dbReference>
<evidence type="ECO:0000256" key="1">
    <source>
        <dbReference type="ARBA" id="ARBA00008061"/>
    </source>
</evidence>
<feature type="signal peptide" evidence="4">
    <location>
        <begin position="1"/>
        <end position="21"/>
    </location>
</feature>
<evidence type="ECO:0000256" key="3">
    <source>
        <dbReference type="RuleBase" id="RU361134"/>
    </source>
</evidence>
<dbReference type="Proteomes" id="UP001139028">
    <property type="component" value="Unassembled WGS sequence"/>
</dbReference>
<dbReference type="InterPro" id="IPR017853">
    <property type="entry name" value="GH"/>
</dbReference>
<evidence type="ECO:0000256" key="2">
    <source>
        <dbReference type="RuleBase" id="RU003615"/>
    </source>
</evidence>
<protein>
    <recommendedName>
        <fullName evidence="3">Alpha-amylase</fullName>
        <ecNumber evidence="3">3.2.1.1</ecNumber>
    </recommendedName>
</protein>
<keyword evidence="3" id="KW-0119">Carbohydrate metabolism</keyword>
<dbReference type="Pfam" id="PF00128">
    <property type="entry name" value="Alpha-amylase"/>
    <property type="match status" value="1"/>
</dbReference>
<dbReference type="SUPFAM" id="SSF51445">
    <property type="entry name" value="(Trans)glycosidases"/>
    <property type="match status" value="1"/>
</dbReference>
<dbReference type="EMBL" id="JALBWM010000118">
    <property type="protein sequence ID" value="MCO1336276.1"/>
    <property type="molecule type" value="Genomic_DNA"/>
</dbReference>
<dbReference type="SMART" id="SM00642">
    <property type="entry name" value="Aamy"/>
    <property type="match status" value="1"/>
</dbReference>
<dbReference type="PRINTS" id="PR00110">
    <property type="entry name" value="ALPHAAMYLASE"/>
</dbReference>
<comment type="catalytic activity">
    <reaction evidence="3">
        <text>Endohydrolysis of (1-&gt;4)-alpha-D-glucosidic linkages in polysaccharides containing three or more (1-&gt;4)-alpha-linked D-glucose units.</text>
        <dbReference type="EC" id="3.2.1.1"/>
    </reaction>
</comment>
<sequence>MQKFTSLLIGLLLGAVQTATAVEPVDPFWRNATVYFMLPDRFHNGDIANDFPYGRKDDADYLRGFEGGDLRGVIEKIEAGYFNDLGVDAIWLAPVIENIHSYNESDKRTYAFHGYWPKDWTAVDANFGSETELVELIESAHSRGIRVLMDVILNHTGPVTEQDPEWPATWLRKGPPCDWSDYAGNVECTIHANLTDILTESEEAVELPTQLLAKWKKEGRLEQEQRELDTFFERTDYPRTPKYYLVKWLTDWVREYGVDGFRVDTVKHVEGEAWAVLKKEADLALAEWKTNNPKKKLDDRDFFMVGEVYHFGVNNFGPSVGRAYDYSDKTVDFYEHGFDSLINFGFAQVASQLPEAIFSSYSAALNSGELKGLGVLNYLGSHDDHHSFDRERQQTVSSATKLMLAPGAVQIYYGDELARPMIDDRAYGDASLRTNMNWDDLKNPETRELLVHWQKLGQFRQAHLAVGAGVHKKIADNPYTFTRTLAGEQPVVVALNLPQGEKRILVEGIFAEGSELTDHYSGKRAKVKSGRVTIDTEGALLLLSAKPKKT</sequence>
<proteinExistence type="inferred from homology"/>
<comment type="caution">
    <text evidence="6">The sequence shown here is derived from an EMBL/GenBank/DDBJ whole genome shotgun (WGS) entry which is preliminary data.</text>
</comment>
<keyword evidence="3" id="KW-0326">Glycosidase</keyword>
<dbReference type="Gene3D" id="3.20.20.80">
    <property type="entry name" value="Glycosidases"/>
    <property type="match status" value="1"/>
</dbReference>
<keyword evidence="4" id="KW-0732">Signal</keyword>
<keyword evidence="7" id="KW-1185">Reference proteome</keyword>
<feature type="chain" id="PRO_5040768368" description="Alpha-amylase" evidence="4">
    <location>
        <begin position="22"/>
        <end position="550"/>
    </location>
</feature>
<evidence type="ECO:0000259" key="5">
    <source>
        <dbReference type="SMART" id="SM00642"/>
    </source>
</evidence>
<dbReference type="EC" id="3.2.1.1" evidence="3"/>
<evidence type="ECO:0000313" key="6">
    <source>
        <dbReference type="EMBL" id="MCO1336276.1"/>
    </source>
</evidence>
<dbReference type="InterPro" id="IPR006047">
    <property type="entry name" value="GH13_cat_dom"/>
</dbReference>
<accession>A0A9X2EUT6</accession>
<dbReference type="InterPro" id="IPR006046">
    <property type="entry name" value="Alpha_amylase"/>
</dbReference>
<dbReference type="GO" id="GO:0005975">
    <property type="term" value="P:carbohydrate metabolic process"/>
    <property type="evidence" value="ECO:0007669"/>
    <property type="project" value="InterPro"/>
</dbReference>
<evidence type="ECO:0000313" key="7">
    <source>
        <dbReference type="Proteomes" id="UP001139028"/>
    </source>
</evidence>
<name>A0A9X2EUT6_9GAMM</name>
<organism evidence="6 7">
    <name type="scientific">Microbulbifer okhotskensis</name>
    <dbReference type="NCBI Taxonomy" id="2926617"/>
    <lineage>
        <taxon>Bacteria</taxon>
        <taxon>Pseudomonadati</taxon>
        <taxon>Pseudomonadota</taxon>
        <taxon>Gammaproteobacteria</taxon>
        <taxon>Cellvibrionales</taxon>
        <taxon>Microbulbiferaceae</taxon>
        <taxon>Microbulbifer</taxon>
    </lineage>
</organism>
<comment type="similarity">
    <text evidence="1 2">Belongs to the glycosyl hydrolase 13 family.</text>
</comment>
<dbReference type="GO" id="GO:0004556">
    <property type="term" value="F:alpha-amylase activity"/>
    <property type="evidence" value="ECO:0007669"/>
    <property type="project" value="UniProtKB-UniRule"/>
</dbReference>
<reference evidence="6" key="1">
    <citation type="journal article" date="2022" name="Arch. Microbiol.">
        <title>Microbulbifer okhotskensis sp. nov., isolated from a deep bottom sediment of the Okhotsk Sea.</title>
        <authorList>
            <person name="Romanenko L."/>
            <person name="Kurilenko V."/>
            <person name="Otstavnykh N."/>
            <person name="Velansky P."/>
            <person name="Isaeva M."/>
            <person name="Mikhailov V."/>
        </authorList>
    </citation>
    <scope>NUCLEOTIDE SEQUENCE</scope>
    <source>
        <strain evidence="6">OS29</strain>
    </source>
</reference>
<feature type="domain" description="Glycosyl hydrolase family 13 catalytic" evidence="5">
    <location>
        <begin position="36"/>
        <end position="460"/>
    </location>
</feature>
<dbReference type="PANTHER" id="PTHR10357:SF209">
    <property type="entry name" value="PERIPLASMIC ALPHA-AMYLASE"/>
    <property type="match status" value="1"/>
</dbReference>
<gene>
    <name evidence="6" type="ORF">MO867_18245</name>
</gene>
<dbReference type="RefSeq" id="WP_252471846.1">
    <property type="nucleotide sequence ID" value="NZ_JALBWM010000118.1"/>
</dbReference>
<dbReference type="PANTHER" id="PTHR10357">
    <property type="entry name" value="ALPHA-AMYLASE FAMILY MEMBER"/>
    <property type="match status" value="1"/>
</dbReference>
<evidence type="ECO:0000256" key="4">
    <source>
        <dbReference type="SAM" id="SignalP"/>
    </source>
</evidence>
<dbReference type="AlphaFoldDB" id="A0A9X2EUT6"/>